<dbReference type="PANTHER" id="PTHR10057">
    <property type="entry name" value="PERIPHERAL-TYPE BENZODIAZEPINE RECEPTOR"/>
    <property type="match status" value="1"/>
</dbReference>
<proteinExistence type="inferred from homology"/>
<dbReference type="CDD" id="cd15904">
    <property type="entry name" value="TSPO_MBR"/>
    <property type="match status" value="1"/>
</dbReference>
<keyword evidence="8" id="KW-1185">Reference proteome</keyword>
<evidence type="ECO:0000256" key="3">
    <source>
        <dbReference type="ARBA" id="ARBA00022692"/>
    </source>
</evidence>
<dbReference type="RefSeq" id="WP_162315890.1">
    <property type="nucleotide sequence ID" value="NZ_JAHQXF010000001.1"/>
</dbReference>
<keyword evidence="3 6" id="KW-0812">Transmembrane</keyword>
<feature type="transmembrane region" description="Helical" evidence="6">
    <location>
        <begin position="12"/>
        <end position="32"/>
    </location>
</feature>
<dbReference type="FunFam" id="1.20.1260.100:FF:000001">
    <property type="entry name" value="translocator protein 2"/>
    <property type="match status" value="1"/>
</dbReference>
<dbReference type="Pfam" id="PF03073">
    <property type="entry name" value="TspO_MBR"/>
    <property type="match status" value="1"/>
</dbReference>
<feature type="transmembrane region" description="Helical" evidence="6">
    <location>
        <begin position="110"/>
        <end position="130"/>
    </location>
</feature>
<evidence type="ECO:0000256" key="6">
    <source>
        <dbReference type="SAM" id="Phobius"/>
    </source>
</evidence>
<dbReference type="OrthoDB" id="212929at2157"/>
<dbReference type="GO" id="GO:0016020">
    <property type="term" value="C:membrane"/>
    <property type="evidence" value="ECO:0007669"/>
    <property type="project" value="UniProtKB-SubCell"/>
</dbReference>
<evidence type="ECO:0000256" key="1">
    <source>
        <dbReference type="ARBA" id="ARBA00004141"/>
    </source>
</evidence>
<dbReference type="EMBL" id="JAHQXF010000001">
    <property type="protein sequence ID" value="MBV0922713.1"/>
    <property type="molecule type" value="Genomic_DNA"/>
</dbReference>
<evidence type="ECO:0000256" key="5">
    <source>
        <dbReference type="ARBA" id="ARBA00023136"/>
    </source>
</evidence>
<protein>
    <submittedName>
        <fullName evidence="7">Tryptophan-rich sensory protein</fullName>
    </submittedName>
</protein>
<evidence type="ECO:0000256" key="2">
    <source>
        <dbReference type="ARBA" id="ARBA00007524"/>
    </source>
</evidence>
<dbReference type="InterPro" id="IPR038330">
    <property type="entry name" value="TspO/MBR-related_sf"/>
</dbReference>
<name>A0A8J7Y6U8_9EURY</name>
<evidence type="ECO:0000313" key="7">
    <source>
        <dbReference type="EMBL" id="MBV0922713.1"/>
    </source>
</evidence>
<dbReference type="Gene3D" id="1.20.1260.100">
    <property type="entry name" value="TspO/MBR protein"/>
    <property type="match status" value="1"/>
</dbReference>
<comment type="similarity">
    <text evidence="2">Belongs to the TspO/BZRP family.</text>
</comment>
<reference evidence="7 8" key="1">
    <citation type="submission" date="2021-06" db="EMBL/GenBank/DDBJ databases">
        <title>New haloarchaea isolates fom saline soil.</title>
        <authorList>
            <person name="Duran-Viseras A."/>
            <person name="Sanchez-Porro C.S."/>
            <person name="Ventosa A."/>
        </authorList>
    </citation>
    <scope>NUCLEOTIDE SEQUENCE [LARGE SCALE GENOMIC DNA]</scope>
    <source>
        <strain evidence="7 8">JCM 183640</strain>
    </source>
</reference>
<dbReference type="Proteomes" id="UP000766550">
    <property type="component" value="Unassembled WGS sequence"/>
</dbReference>
<organism evidence="7 8">
    <name type="scientific">Haloarcula limicola</name>
    <dbReference type="NCBI Taxonomy" id="1429915"/>
    <lineage>
        <taxon>Archaea</taxon>
        <taxon>Methanobacteriati</taxon>
        <taxon>Methanobacteriota</taxon>
        <taxon>Stenosarchaea group</taxon>
        <taxon>Halobacteria</taxon>
        <taxon>Halobacteriales</taxon>
        <taxon>Haloarculaceae</taxon>
        <taxon>Haloarcula</taxon>
    </lineage>
</organism>
<dbReference type="InterPro" id="IPR004307">
    <property type="entry name" value="TspO_MBR"/>
</dbReference>
<gene>
    <name evidence="7" type="ORF">KTS45_00730</name>
</gene>
<comment type="subcellular location">
    <subcellularLocation>
        <location evidence="1">Membrane</location>
        <topology evidence="1">Multi-pass membrane protein</topology>
    </subcellularLocation>
</comment>
<comment type="caution">
    <text evidence="7">The sequence shown here is derived from an EMBL/GenBank/DDBJ whole genome shotgun (WGS) entry which is preliminary data.</text>
</comment>
<dbReference type="PANTHER" id="PTHR10057:SF0">
    <property type="entry name" value="TRANSLOCATOR PROTEIN"/>
    <property type="match status" value="1"/>
</dbReference>
<feature type="transmembrane region" description="Helical" evidence="6">
    <location>
        <begin position="137"/>
        <end position="159"/>
    </location>
</feature>
<accession>A0A8J7Y6U8</accession>
<evidence type="ECO:0000313" key="8">
    <source>
        <dbReference type="Proteomes" id="UP000766550"/>
    </source>
</evidence>
<keyword evidence="5 6" id="KW-0472">Membrane</keyword>
<dbReference type="AlphaFoldDB" id="A0A8J7Y6U8"/>
<sequence length="162" mass="17553">MTATASFERGDLPGALLAVVLVNLVGAAPAALGGPDSAWFQGLTKPAIYPPSWAFGVVWTLLFTLMGVALYLVWRAEASRERRVALGLFVAQMAFNVAWTPVFFQAQNLALALAVIGALLALLVPTIAAFRRVDRRAGYLLVPYLLWVTFAAVLNYRFLALN</sequence>
<feature type="transmembrane region" description="Helical" evidence="6">
    <location>
        <begin position="52"/>
        <end position="74"/>
    </location>
</feature>
<dbReference type="GO" id="GO:0033013">
    <property type="term" value="P:tetrapyrrole metabolic process"/>
    <property type="evidence" value="ECO:0007669"/>
    <property type="project" value="UniProtKB-ARBA"/>
</dbReference>
<dbReference type="PIRSF" id="PIRSF005859">
    <property type="entry name" value="PBR"/>
    <property type="match status" value="1"/>
</dbReference>
<feature type="transmembrane region" description="Helical" evidence="6">
    <location>
        <begin position="86"/>
        <end position="104"/>
    </location>
</feature>
<evidence type="ECO:0000256" key="4">
    <source>
        <dbReference type="ARBA" id="ARBA00022989"/>
    </source>
</evidence>
<keyword evidence="4 6" id="KW-1133">Transmembrane helix</keyword>